<sequence length="154" mass="16362">MVRKANIITSLVLIGIALAIMRHSLQLGYHDGEGLPGPGFVPLWAGALIGVLALMLLYANTLGSRPDSVKQTVFNKKFARNVVVLIGSSALALALSKLVGMLVAIGLLAGYLSRALGVKKLTTNIAMTVLTPLVFWLVFGMLLEVRFPAGIFGF</sequence>
<dbReference type="EMBL" id="FNBU01000006">
    <property type="protein sequence ID" value="SDF28906.1"/>
    <property type="molecule type" value="Genomic_DNA"/>
</dbReference>
<evidence type="ECO:0000313" key="3">
    <source>
        <dbReference type="EMBL" id="SDF28906.1"/>
    </source>
</evidence>
<dbReference type="AlphaFoldDB" id="A0A1G7JVA9"/>
<keyword evidence="1" id="KW-0812">Transmembrane</keyword>
<evidence type="ECO:0000313" key="4">
    <source>
        <dbReference type="Proteomes" id="UP000243333"/>
    </source>
</evidence>
<proteinExistence type="predicted"/>
<feature type="transmembrane region" description="Helical" evidence="1">
    <location>
        <begin position="124"/>
        <end position="143"/>
    </location>
</feature>
<dbReference type="OrthoDB" id="1809282at2"/>
<evidence type="ECO:0000256" key="1">
    <source>
        <dbReference type="SAM" id="Phobius"/>
    </source>
</evidence>
<keyword evidence="1" id="KW-0472">Membrane</keyword>
<organism evidence="3 4">
    <name type="scientific">Sporolituus thermophilus DSM 23256</name>
    <dbReference type="NCBI Taxonomy" id="1123285"/>
    <lineage>
        <taxon>Bacteria</taxon>
        <taxon>Bacillati</taxon>
        <taxon>Bacillota</taxon>
        <taxon>Negativicutes</taxon>
        <taxon>Selenomonadales</taxon>
        <taxon>Sporomusaceae</taxon>
        <taxon>Sporolituus</taxon>
    </lineage>
</organism>
<feature type="transmembrane region" description="Helical" evidence="1">
    <location>
        <begin position="43"/>
        <end position="61"/>
    </location>
</feature>
<keyword evidence="4" id="KW-1185">Reference proteome</keyword>
<feature type="transmembrane region" description="Helical" evidence="1">
    <location>
        <begin position="82"/>
        <end position="112"/>
    </location>
</feature>
<dbReference type="Pfam" id="PF07331">
    <property type="entry name" value="TctB"/>
    <property type="match status" value="1"/>
</dbReference>
<evidence type="ECO:0000259" key="2">
    <source>
        <dbReference type="Pfam" id="PF07331"/>
    </source>
</evidence>
<keyword evidence="1" id="KW-1133">Transmembrane helix</keyword>
<gene>
    <name evidence="3" type="ORF">SAMN05660235_01071</name>
</gene>
<accession>A0A1G7JVA9</accession>
<feature type="domain" description="DUF1468" evidence="2">
    <location>
        <begin position="8"/>
        <end position="148"/>
    </location>
</feature>
<reference evidence="4" key="1">
    <citation type="submission" date="2016-10" db="EMBL/GenBank/DDBJ databases">
        <authorList>
            <person name="Varghese N."/>
            <person name="Submissions S."/>
        </authorList>
    </citation>
    <scope>NUCLEOTIDE SEQUENCE [LARGE SCALE GENOMIC DNA]</scope>
    <source>
        <strain evidence="4">DSM 23256</strain>
    </source>
</reference>
<dbReference type="InterPro" id="IPR009936">
    <property type="entry name" value="DUF1468"/>
</dbReference>
<dbReference type="STRING" id="1123285.SAMN05660235_01071"/>
<name>A0A1G7JVA9_9FIRM</name>
<protein>
    <submittedName>
        <fullName evidence="3">Tripartite tricarboxylate transporter TctB family protein</fullName>
    </submittedName>
</protein>
<dbReference type="Proteomes" id="UP000243333">
    <property type="component" value="Unassembled WGS sequence"/>
</dbReference>